<dbReference type="PANTHER" id="PTHR46068:SF1">
    <property type="entry name" value="TRANSPOSASE IS30-LIKE HTH DOMAIN-CONTAINING PROTEIN"/>
    <property type="match status" value="1"/>
</dbReference>
<sequence length="212" mass="24655">GIVSLQTIKLWIKMIKDTGSINLSYSSGRPRTVRTKEGAQRILREDLGCFPYKKIKQPKLTDLHKMKRAKFANWVLNHYTKEDTEKWLFTGEKYFDLDGVYNVQNDRVWAVSREEADGQCAIHQKIKFPTKVMVWFGVCSEGLTTPMIFEDGTMDAEMYIKEVLSVAPKCGNNTLGNHWTYQQDGVKLHIHYLTQEWCTNPDHFPDFISQDR</sequence>
<dbReference type="InterPro" id="IPR036397">
    <property type="entry name" value="RNaseH_sf"/>
</dbReference>
<dbReference type="AlphaFoldDB" id="A0A8S3DXU6"/>
<organism evidence="1 2">
    <name type="scientific">Rotaria magnacalcarata</name>
    <dbReference type="NCBI Taxonomy" id="392030"/>
    <lineage>
        <taxon>Eukaryota</taxon>
        <taxon>Metazoa</taxon>
        <taxon>Spiralia</taxon>
        <taxon>Gnathifera</taxon>
        <taxon>Rotifera</taxon>
        <taxon>Eurotatoria</taxon>
        <taxon>Bdelloidea</taxon>
        <taxon>Philodinida</taxon>
        <taxon>Philodinidae</taxon>
        <taxon>Rotaria</taxon>
    </lineage>
</organism>
<comment type="caution">
    <text evidence="1">The sequence shown here is derived from an EMBL/GenBank/DDBJ whole genome shotgun (WGS) entry which is preliminary data.</text>
</comment>
<accession>A0A8S3DXU6</accession>
<dbReference type="PANTHER" id="PTHR46068">
    <property type="entry name" value="PROTEIN CBG27172"/>
    <property type="match status" value="1"/>
</dbReference>
<evidence type="ECO:0000313" key="1">
    <source>
        <dbReference type="EMBL" id="CAF5040403.1"/>
    </source>
</evidence>
<gene>
    <name evidence="1" type="ORF">BYL167_LOCUS56858</name>
</gene>
<protein>
    <recommendedName>
        <fullName evidence="3">Transposase</fullName>
    </recommendedName>
</protein>
<feature type="non-terminal residue" evidence="1">
    <location>
        <position position="1"/>
    </location>
</feature>
<reference evidence="1" key="1">
    <citation type="submission" date="2021-02" db="EMBL/GenBank/DDBJ databases">
        <authorList>
            <person name="Nowell W R."/>
        </authorList>
    </citation>
    <scope>NUCLEOTIDE SEQUENCE</scope>
</reference>
<proteinExistence type="predicted"/>
<dbReference type="Proteomes" id="UP000681967">
    <property type="component" value="Unassembled WGS sequence"/>
</dbReference>
<dbReference type="EMBL" id="CAJOBH010223820">
    <property type="protein sequence ID" value="CAF5040403.1"/>
    <property type="molecule type" value="Genomic_DNA"/>
</dbReference>
<evidence type="ECO:0008006" key="3">
    <source>
        <dbReference type="Google" id="ProtNLM"/>
    </source>
</evidence>
<evidence type="ECO:0000313" key="2">
    <source>
        <dbReference type="Proteomes" id="UP000681967"/>
    </source>
</evidence>
<dbReference type="Gene3D" id="3.30.420.10">
    <property type="entry name" value="Ribonuclease H-like superfamily/Ribonuclease H"/>
    <property type="match status" value="1"/>
</dbReference>
<name>A0A8S3DXU6_9BILA</name>
<dbReference type="GO" id="GO:0003676">
    <property type="term" value="F:nucleic acid binding"/>
    <property type="evidence" value="ECO:0007669"/>
    <property type="project" value="InterPro"/>
</dbReference>